<gene>
    <name evidence="3" type="ORF">CBYS24578_00016903</name>
</gene>
<comment type="caution">
    <text evidence="3">The sequence shown here is derived from an EMBL/GenBank/DDBJ whole genome shotgun (WGS) entry which is preliminary data.</text>
</comment>
<dbReference type="AlphaFoldDB" id="A0A9N9UP03"/>
<evidence type="ECO:0000313" key="4">
    <source>
        <dbReference type="Proteomes" id="UP000754883"/>
    </source>
</evidence>
<proteinExistence type="predicted"/>
<evidence type="ECO:0000313" key="3">
    <source>
        <dbReference type="EMBL" id="CAG9993081.1"/>
    </source>
</evidence>
<reference evidence="4" key="1">
    <citation type="submission" date="2019-06" db="EMBL/GenBank/DDBJ databases">
        <authorList>
            <person name="Broberg M."/>
        </authorList>
    </citation>
    <scope>NUCLEOTIDE SEQUENCE [LARGE SCALE GENOMIC DNA]</scope>
</reference>
<feature type="compositionally biased region" description="Basic and acidic residues" evidence="2">
    <location>
        <begin position="40"/>
        <end position="56"/>
    </location>
</feature>
<dbReference type="OrthoDB" id="5153067at2759"/>
<sequence>MSVELNAIVVRDFHGALERPGKRQRHFDSPVLLDDEEENENKRQKKDKEDHEDQSHGHSGSENMSQEEGEAMGDNRHNPASNDRTDAIEAKLEKLMLGHEKLKLNICKVNFDHEKVKLDIDKVKLDNEKLKFVIDKVNLNNEKLERDIDKANLDNEKLKRELEILKLDYKTYKEEINVILQDLLGIVAQLVRATKWLFGRVRATTKLADGAATIVKSLWKWLRGEEAKPRPTRLPAVVSVASFANPDANPEYWVG</sequence>
<evidence type="ECO:0000256" key="2">
    <source>
        <dbReference type="SAM" id="MobiDB-lite"/>
    </source>
</evidence>
<dbReference type="EMBL" id="CABFNO020001508">
    <property type="protein sequence ID" value="CAG9993081.1"/>
    <property type="molecule type" value="Genomic_DNA"/>
</dbReference>
<feature type="coiled-coil region" evidence="1">
    <location>
        <begin position="127"/>
        <end position="175"/>
    </location>
</feature>
<organism evidence="3 4">
    <name type="scientific">Clonostachys byssicola</name>
    <dbReference type="NCBI Taxonomy" id="160290"/>
    <lineage>
        <taxon>Eukaryota</taxon>
        <taxon>Fungi</taxon>
        <taxon>Dikarya</taxon>
        <taxon>Ascomycota</taxon>
        <taxon>Pezizomycotina</taxon>
        <taxon>Sordariomycetes</taxon>
        <taxon>Hypocreomycetidae</taxon>
        <taxon>Hypocreales</taxon>
        <taxon>Bionectriaceae</taxon>
        <taxon>Clonostachys</taxon>
    </lineage>
</organism>
<accession>A0A9N9UP03</accession>
<feature type="compositionally biased region" description="Basic and acidic residues" evidence="2">
    <location>
        <begin position="73"/>
        <end position="82"/>
    </location>
</feature>
<evidence type="ECO:0000256" key="1">
    <source>
        <dbReference type="SAM" id="Coils"/>
    </source>
</evidence>
<dbReference type="Proteomes" id="UP000754883">
    <property type="component" value="Unassembled WGS sequence"/>
</dbReference>
<reference evidence="3 4" key="2">
    <citation type="submission" date="2021-10" db="EMBL/GenBank/DDBJ databases">
        <authorList>
            <person name="Piombo E."/>
        </authorList>
    </citation>
    <scope>NUCLEOTIDE SEQUENCE [LARGE SCALE GENOMIC DNA]</scope>
</reference>
<keyword evidence="4" id="KW-1185">Reference proteome</keyword>
<protein>
    <submittedName>
        <fullName evidence="3">Uncharacterized protein</fullName>
    </submittedName>
</protein>
<keyword evidence="1" id="KW-0175">Coiled coil</keyword>
<feature type="region of interest" description="Disordered" evidence="2">
    <location>
        <begin position="18"/>
        <end position="82"/>
    </location>
</feature>
<name>A0A9N9UP03_9HYPO</name>